<dbReference type="GO" id="GO:0016787">
    <property type="term" value="F:hydrolase activity"/>
    <property type="evidence" value="ECO:0007669"/>
    <property type="project" value="UniProtKB-KW"/>
</dbReference>
<dbReference type="PANTHER" id="PTHR43798">
    <property type="entry name" value="MONOACYLGLYCEROL LIPASE"/>
    <property type="match status" value="1"/>
</dbReference>
<evidence type="ECO:0000313" key="3">
    <source>
        <dbReference type="Proteomes" id="UP000523955"/>
    </source>
</evidence>
<dbReference type="AlphaFoldDB" id="A0A7X0RLG5"/>
<dbReference type="EMBL" id="JACKXE010000001">
    <property type="protein sequence ID" value="MBB6629254.1"/>
    <property type="molecule type" value="Genomic_DNA"/>
</dbReference>
<accession>A0A7X0RLG5</accession>
<name>A0A7X0RLG5_9ACTN</name>
<evidence type="ECO:0000259" key="1">
    <source>
        <dbReference type="Pfam" id="PF12697"/>
    </source>
</evidence>
<dbReference type="PANTHER" id="PTHR43798:SF33">
    <property type="entry name" value="HYDROLASE, PUTATIVE (AFU_ORTHOLOGUE AFUA_2G14860)-RELATED"/>
    <property type="match status" value="1"/>
</dbReference>
<sequence>MTPLTFDVPGGPLHALRFGTGERTVLAVHGISASAMAWAAVAAALPADWSLVALDLRGRGASRDLPGPYGLATHADDVATAATALGGPVALAGHSMGAYVAALAASRRPELFTTLTLVDGGVPLVLPGGVDPDEVLAATLGPALERLHTTYPSVEAYLDFYRAHPALGPSWDETIADYVRYDVLETPAGVRSRALEEAVRADGRDLLVSADVLDAALRAVPVPASLLVAPAGMFGQPPGLLPAEAVQRYDDELAGLRVETVPGTNHYTILFDPAAARRVAEEVSR</sequence>
<dbReference type="SUPFAM" id="SSF53474">
    <property type="entry name" value="alpha/beta-Hydrolases"/>
    <property type="match status" value="1"/>
</dbReference>
<dbReference type="GO" id="GO:0016020">
    <property type="term" value="C:membrane"/>
    <property type="evidence" value="ECO:0007669"/>
    <property type="project" value="TreeGrafter"/>
</dbReference>
<dbReference type="RefSeq" id="WP_185254226.1">
    <property type="nucleotide sequence ID" value="NZ_JACKXE010000001.1"/>
</dbReference>
<dbReference type="InterPro" id="IPR029058">
    <property type="entry name" value="AB_hydrolase_fold"/>
</dbReference>
<dbReference type="Proteomes" id="UP000523955">
    <property type="component" value="Unassembled WGS sequence"/>
</dbReference>
<dbReference type="InterPro" id="IPR000073">
    <property type="entry name" value="AB_hydrolase_1"/>
</dbReference>
<evidence type="ECO:0000313" key="2">
    <source>
        <dbReference type="EMBL" id="MBB6629254.1"/>
    </source>
</evidence>
<keyword evidence="2" id="KW-0378">Hydrolase</keyword>
<gene>
    <name evidence="2" type="ORF">H5V45_18145</name>
</gene>
<protein>
    <submittedName>
        <fullName evidence="2">Alpha/beta hydrolase</fullName>
    </submittedName>
</protein>
<reference evidence="2 3" key="1">
    <citation type="submission" date="2020-08" db="EMBL/GenBank/DDBJ databases">
        <authorList>
            <person name="Seo M.-J."/>
        </authorList>
    </citation>
    <scope>NUCLEOTIDE SEQUENCE [LARGE SCALE GENOMIC DNA]</scope>
    <source>
        <strain evidence="2 3">KIGAM211</strain>
    </source>
</reference>
<keyword evidence="3" id="KW-1185">Reference proteome</keyword>
<comment type="caution">
    <text evidence="2">The sequence shown here is derived from an EMBL/GenBank/DDBJ whole genome shotgun (WGS) entry which is preliminary data.</text>
</comment>
<proteinExistence type="predicted"/>
<dbReference type="Gene3D" id="3.40.50.1820">
    <property type="entry name" value="alpha/beta hydrolase"/>
    <property type="match status" value="1"/>
</dbReference>
<dbReference type="Pfam" id="PF12697">
    <property type="entry name" value="Abhydrolase_6"/>
    <property type="match status" value="1"/>
</dbReference>
<organism evidence="2 3">
    <name type="scientific">Nocardioides luti</name>
    <dbReference type="NCBI Taxonomy" id="2761101"/>
    <lineage>
        <taxon>Bacteria</taxon>
        <taxon>Bacillati</taxon>
        <taxon>Actinomycetota</taxon>
        <taxon>Actinomycetes</taxon>
        <taxon>Propionibacteriales</taxon>
        <taxon>Nocardioidaceae</taxon>
        <taxon>Nocardioides</taxon>
    </lineage>
</organism>
<dbReference type="InterPro" id="IPR050266">
    <property type="entry name" value="AB_hydrolase_sf"/>
</dbReference>
<feature type="domain" description="AB hydrolase-1" evidence="1">
    <location>
        <begin position="25"/>
        <end position="275"/>
    </location>
</feature>